<organism evidence="1 2">
    <name type="scientific">Blastopirellula marina</name>
    <dbReference type="NCBI Taxonomy" id="124"/>
    <lineage>
        <taxon>Bacteria</taxon>
        <taxon>Pseudomonadati</taxon>
        <taxon>Planctomycetota</taxon>
        <taxon>Planctomycetia</taxon>
        <taxon>Pirellulales</taxon>
        <taxon>Pirellulaceae</taxon>
        <taxon>Blastopirellula</taxon>
    </lineage>
</organism>
<dbReference type="Proteomes" id="UP000237819">
    <property type="component" value="Unassembled WGS sequence"/>
</dbReference>
<sequence length="210" mass="23536">MPAYYELRGVPGVRKRIGLRELFVRRNSFFQEDRRWVPRASFAMENPLHSESNRWTDADLVPIISPRNLNLANDAMAQGVPLIVDLSEDCVPSKLLTCIPYASITLLVLPSLTAEMIPAVQSAMSCHLPIGVHVTESGEIPEQAQFVVVSEDLLVRGWQTSRRLPVVVTREWSIEGRSPAELRAACDQFQAELEHGADYAGLWLYPKTVP</sequence>
<evidence type="ECO:0000313" key="1">
    <source>
        <dbReference type="EMBL" id="PQO44491.1"/>
    </source>
</evidence>
<name>A0A2S8GJJ5_9BACT</name>
<dbReference type="EMBL" id="PUHZ01000019">
    <property type="protein sequence ID" value="PQO44491.1"/>
    <property type="molecule type" value="Genomic_DNA"/>
</dbReference>
<accession>A0A2S8GJJ5</accession>
<protein>
    <submittedName>
        <fullName evidence="1">Uncharacterized protein</fullName>
    </submittedName>
</protein>
<proteinExistence type="predicted"/>
<gene>
    <name evidence="1" type="ORF">C5Y93_18955</name>
</gene>
<evidence type="ECO:0000313" key="2">
    <source>
        <dbReference type="Proteomes" id="UP000237819"/>
    </source>
</evidence>
<comment type="caution">
    <text evidence="1">The sequence shown here is derived from an EMBL/GenBank/DDBJ whole genome shotgun (WGS) entry which is preliminary data.</text>
</comment>
<dbReference type="AlphaFoldDB" id="A0A2S8GJJ5"/>
<reference evidence="1 2" key="1">
    <citation type="submission" date="2018-02" db="EMBL/GenBank/DDBJ databases">
        <title>Comparative genomes isolates from brazilian mangrove.</title>
        <authorList>
            <person name="Araujo J.E."/>
            <person name="Taketani R.G."/>
            <person name="Silva M.C.P."/>
            <person name="Loureco M.V."/>
            <person name="Andreote F.D."/>
        </authorList>
    </citation>
    <scope>NUCLEOTIDE SEQUENCE [LARGE SCALE GENOMIC DNA]</scope>
    <source>
        <strain evidence="1 2">Nap-Phe MGV</strain>
    </source>
</reference>